<dbReference type="Proteomes" id="UP001465755">
    <property type="component" value="Unassembled WGS sequence"/>
</dbReference>
<dbReference type="Pfam" id="PF00050">
    <property type="entry name" value="Kazal_1"/>
    <property type="match status" value="2"/>
</dbReference>
<dbReference type="InterPro" id="IPR053265">
    <property type="entry name" value="Serpin"/>
</dbReference>
<dbReference type="PANTHER" id="PTHR21131">
    <property type="entry name" value="SERINE-TYPE ENDOPEPTIDASE INHIBITOR"/>
    <property type="match status" value="1"/>
</dbReference>
<dbReference type="SMART" id="SM00280">
    <property type="entry name" value="KAZAL"/>
    <property type="match status" value="2"/>
</dbReference>
<dbReference type="SUPFAM" id="SSF100895">
    <property type="entry name" value="Kazal-type serine protease inhibitors"/>
    <property type="match status" value="2"/>
</dbReference>
<comment type="caution">
    <text evidence="3">The sequence shown here is derived from an EMBL/GenBank/DDBJ whole genome shotgun (WGS) entry which is preliminary data.</text>
</comment>
<keyword evidence="1" id="KW-0732">Signal</keyword>
<feature type="chain" id="PRO_5043676889" description="Kazal-like domain-containing protein" evidence="1">
    <location>
        <begin position="27"/>
        <end position="145"/>
    </location>
</feature>
<gene>
    <name evidence="3" type="ORF">WJX73_010691</name>
</gene>
<dbReference type="Gene3D" id="3.30.60.30">
    <property type="match status" value="2"/>
</dbReference>
<evidence type="ECO:0000259" key="2">
    <source>
        <dbReference type="PROSITE" id="PS51465"/>
    </source>
</evidence>
<evidence type="ECO:0000313" key="3">
    <source>
        <dbReference type="EMBL" id="KAK9803745.1"/>
    </source>
</evidence>
<evidence type="ECO:0000256" key="1">
    <source>
        <dbReference type="SAM" id="SignalP"/>
    </source>
</evidence>
<accession>A0AAW1P213</accession>
<dbReference type="EMBL" id="JALJOQ010000057">
    <property type="protein sequence ID" value="KAK9803745.1"/>
    <property type="molecule type" value="Genomic_DNA"/>
</dbReference>
<protein>
    <recommendedName>
        <fullName evidence="2">Kazal-like domain-containing protein</fullName>
    </recommendedName>
</protein>
<proteinExistence type="predicted"/>
<dbReference type="InterPro" id="IPR002350">
    <property type="entry name" value="Kazal_dom"/>
</dbReference>
<evidence type="ECO:0000313" key="4">
    <source>
        <dbReference type="Proteomes" id="UP001465755"/>
    </source>
</evidence>
<dbReference type="AlphaFoldDB" id="A0AAW1P213"/>
<dbReference type="PROSITE" id="PS00282">
    <property type="entry name" value="KAZAL_1"/>
    <property type="match status" value="1"/>
</dbReference>
<organism evidence="3 4">
    <name type="scientific">Symbiochloris irregularis</name>
    <dbReference type="NCBI Taxonomy" id="706552"/>
    <lineage>
        <taxon>Eukaryota</taxon>
        <taxon>Viridiplantae</taxon>
        <taxon>Chlorophyta</taxon>
        <taxon>core chlorophytes</taxon>
        <taxon>Trebouxiophyceae</taxon>
        <taxon>Trebouxiales</taxon>
        <taxon>Trebouxiaceae</taxon>
        <taxon>Symbiochloris</taxon>
    </lineage>
</organism>
<sequence length="145" mass="15169">MVGRAVCRSSWVVPFVLLSLYVQEYACIGSQTQQNRNLLAPGDCFCTALYAPVCGTDNKTYPNECVLNCAGTAGLKVAAQGECGSTPSESCICPFIYQPVCGSDGKTYGNSCELGCSAATGVQLAYQGPCVMAPAPGYLASPQWI</sequence>
<feature type="domain" description="Kazal-like" evidence="2">
    <location>
        <begin position="77"/>
        <end position="132"/>
    </location>
</feature>
<dbReference type="PANTHER" id="PTHR21131:SF0">
    <property type="entry name" value="GEO10195P1-RELATED"/>
    <property type="match status" value="1"/>
</dbReference>
<dbReference type="CDD" id="cd00104">
    <property type="entry name" value="KAZAL_FS"/>
    <property type="match status" value="2"/>
</dbReference>
<name>A0AAW1P213_9CHLO</name>
<keyword evidence="4" id="KW-1185">Reference proteome</keyword>
<dbReference type="InterPro" id="IPR036058">
    <property type="entry name" value="Kazal_dom_sf"/>
</dbReference>
<feature type="signal peptide" evidence="1">
    <location>
        <begin position="1"/>
        <end position="26"/>
    </location>
</feature>
<feature type="domain" description="Kazal-like" evidence="2">
    <location>
        <begin position="38"/>
        <end position="70"/>
    </location>
</feature>
<reference evidence="3 4" key="1">
    <citation type="journal article" date="2024" name="Nat. Commun.">
        <title>Phylogenomics reveals the evolutionary origins of lichenization in chlorophyte algae.</title>
        <authorList>
            <person name="Puginier C."/>
            <person name="Libourel C."/>
            <person name="Otte J."/>
            <person name="Skaloud P."/>
            <person name="Haon M."/>
            <person name="Grisel S."/>
            <person name="Petersen M."/>
            <person name="Berrin J.G."/>
            <person name="Delaux P.M."/>
            <person name="Dal Grande F."/>
            <person name="Keller J."/>
        </authorList>
    </citation>
    <scope>NUCLEOTIDE SEQUENCE [LARGE SCALE GENOMIC DNA]</scope>
    <source>
        <strain evidence="3 4">SAG 2036</strain>
    </source>
</reference>
<dbReference type="PROSITE" id="PS51465">
    <property type="entry name" value="KAZAL_2"/>
    <property type="match status" value="2"/>
</dbReference>